<dbReference type="GO" id="GO:0009986">
    <property type="term" value="C:cell surface"/>
    <property type="evidence" value="ECO:0007669"/>
    <property type="project" value="InterPro"/>
</dbReference>
<sequence length="147" mass="16234">MISLLLCLSLARVSSSTPKLIKQQTVQVQGKLICNGSAYFDARVILFNNQLIPLQLAETKPNSSGDFTVAWTGSNLVPITPIVNIYHRCHYHQPIKICARVLSIQVPNDYVINNANGPNATYDIGSVNLNIKYTFEMIDCIFGAYSA</sequence>
<evidence type="ECO:0000256" key="1">
    <source>
        <dbReference type="ARBA" id="ARBA00004613"/>
    </source>
</evidence>
<name>A0A368GDB7_ANCCA</name>
<dbReference type="EMBL" id="JOJR01000197">
    <property type="protein sequence ID" value="RCN42371.1"/>
    <property type="molecule type" value="Genomic_DNA"/>
</dbReference>
<feature type="signal peptide" evidence="5">
    <location>
        <begin position="1"/>
        <end position="16"/>
    </location>
</feature>
<reference evidence="6 7" key="1">
    <citation type="submission" date="2014-10" db="EMBL/GenBank/DDBJ databases">
        <title>Draft genome of the hookworm Ancylostoma caninum.</title>
        <authorList>
            <person name="Mitreva M."/>
        </authorList>
    </citation>
    <scope>NUCLEOTIDE SEQUENCE [LARGE SCALE GENOMIC DNA]</scope>
    <source>
        <strain evidence="6 7">Baltimore</strain>
    </source>
</reference>
<keyword evidence="7" id="KW-1185">Reference proteome</keyword>
<dbReference type="PANTHER" id="PTHR21700">
    <property type="entry name" value="TRANSTHYRETIN-LIKE FAMILY PROTEIN-RELATED"/>
    <property type="match status" value="1"/>
</dbReference>
<gene>
    <name evidence="6" type="ORF">ANCCAN_11668</name>
</gene>
<evidence type="ECO:0000313" key="6">
    <source>
        <dbReference type="EMBL" id="RCN42371.1"/>
    </source>
</evidence>
<evidence type="ECO:0000256" key="4">
    <source>
        <dbReference type="ARBA" id="ARBA00022729"/>
    </source>
</evidence>
<dbReference type="Pfam" id="PF01060">
    <property type="entry name" value="TTR-52"/>
    <property type="match status" value="1"/>
</dbReference>
<dbReference type="InterPro" id="IPR001534">
    <property type="entry name" value="Transthyretin-like"/>
</dbReference>
<evidence type="ECO:0000256" key="5">
    <source>
        <dbReference type="SAM" id="SignalP"/>
    </source>
</evidence>
<proteinExistence type="inferred from homology"/>
<dbReference type="PANTHER" id="PTHR21700:SF24">
    <property type="entry name" value="TRANSTHYRETIN-LIKE FAMILY PROTEIN"/>
    <property type="match status" value="1"/>
</dbReference>
<accession>A0A368GDB7</accession>
<protein>
    <submittedName>
        <fullName evidence="6">Transthyretin-like family protein</fullName>
    </submittedName>
</protein>
<dbReference type="GO" id="GO:0005576">
    <property type="term" value="C:extracellular region"/>
    <property type="evidence" value="ECO:0007669"/>
    <property type="project" value="UniProtKB-SubCell"/>
</dbReference>
<evidence type="ECO:0000256" key="2">
    <source>
        <dbReference type="ARBA" id="ARBA00010112"/>
    </source>
</evidence>
<dbReference type="OrthoDB" id="5810597at2759"/>
<organism evidence="6 7">
    <name type="scientific">Ancylostoma caninum</name>
    <name type="common">Dog hookworm</name>
    <dbReference type="NCBI Taxonomy" id="29170"/>
    <lineage>
        <taxon>Eukaryota</taxon>
        <taxon>Metazoa</taxon>
        <taxon>Ecdysozoa</taxon>
        <taxon>Nematoda</taxon>
        <taxon>Chromadorea</taxon>
        <taxon>Rhabditida</taxon>
        <taxon>Rhabditina</taxon>
        <taxon>Rhabditomorpha</taxon>
        <taxon>Strongyloidea</taxon>
        <taxon>Ancylostomatidae</taxon>
        <taxon>Ancylostomatinae</taxon>
        <taxon>Ancylostoma</taxon>
    </lineage>
</organism>
<keyword evidence="4 5" id="KW-0732">Signal</keyword>
<dbReference type="InterPro" id="IPR038479">
    <property type="entry name" value="Transthyretin-like_sf"/>
</dbReference>
<evidence type="ECO:0000256" key="3">
    <source>
        <dbReference type="ARBA" id="ARBA00022525"/>
    </source>
</evidence>
<comment type="subcellular location">
    <subcellularLocation>
        <location evidence="1">Secreted</location>
    </subcellularLocation>
</comment>
<dbReference type="Proteomes" id="UP000252519">
    <property type="component" value="Unassembled WGS sequence"/>
</dbReference>
<keyword evidence="3" id="KW-0964">Secreted</keyword>
<evidence type="ECO:0000313" key="7">
    <source>
        <dbReference type="Proteomes" id="UP000252519"/>
    </source>
</evidence>
<feature type="chain" id="PRO_5016942743" evidence="5">
    <location>
        <begin position="17"/>
        <end position="147"/>
    </location>
</feature>
<comment type="caution">
    <text evidence="6">The sequence shown here is derived from an EMBL/GenBank/DDBJ whole genome shotgun (WGS) entry which is preliminary data.</text>
</comment>
<dbReference type="AlphaFoldDB" id="A0A368GDB7"/>
<comment type="similarity">
    <text evidence="2">Belongs to the nematode transthyretin-like family.</text>
</comment>
<dbReference type="Gene3D" id="2.60.40.3330">
    <property type="match status" value="1"/>
</dbReference>